<feature type="domain" description="LysM" evidence="2">
    <location>
        <begin position="49"/>
        <end position="100"/>
    </location>
</feature>
<gene>
    <name evidence="3" type="ORF">DQQ01_06580</name>
</gene>
<dbReference type="RefSeq" id="WP_111919402.1">
    <property type="nucleotide sequence ID" value="NZ_CAUWHR010000013.1"/>
</dbReference>
<reference evidence="4" key="1">
    <citation type="submission" date="2018-06" db="EMBL/GenBank/DDBJ databases">
        <title>Description of Blautia argi sp. nov., a new anaerobic isolated from dog feces.</title>
        <authorList>
            <person name="Chang Y.-H."/>
            <person name="Paek J."/>
            <person name="Shin Y."/>
        </authorList>
    </citation>
    <scope>NUCLEOTIDE SEQUENCE [LARGE SCALE GENOMIC DNA]</scope>
    <source>
        <strain evidence="4">KCTC 15426</strain>
    </source>
</reference>
<keyword evidence="4" id="KW-1185">Reference proteome</keyword>
<feature type="transmembrane region" description="Helical" evidence="1">
    <location>
        <begin position="12"/>
        <end position="31"/>
    </location>
</feature>
<dbReference type="InterPro" id="IPR036779">
    <property type="entry name" value="LysM_dom_sf"/>
</dbReference>
<dbReference type="Pfam" id="PF01476">
    <property type="entry name" value="LysM"/>
    <property type="match status" value="1"/>
</dbReference>
<organism evidence="3 4">
    <name type="scientific">Blautia argi</name>
    <dbReference type="NCBI Taxonomy" id="1912897"/>
    <lineage>
        <taxon>Bacteria</taxon>
        <taxon>Bacillati</taxon>
        <taxon>Bacillota</taxon>
        <taxon>Clostridia</taxon>
        <taxon>Lachnospirales</taxon>
        <taxon>Lachnospiraceae</taxon>
        <taxon>Blautia</taxon>
    </lineage>
</organism>
<dbReference type="KEGG" id="blau:DQQ01_06580"/>
<evidence type="ECO:0000313" key="3">
    <source>
        <dbReference type="EMBL" id="AWY97866.1"/>
    </source>
</evidence>
<name>A0A2Z4UA02_9FIRM</name>
<dbReference type="InterPro" id="IPR018392">
    <property type="entry name" value="LysM"/>
</dbReference>
<dbReference type="AlphaFoldDB" id="A0A2Z4UA02"/>
<dbReference type="OrthoDB" id="1716479at2"/>
<evidence type="ECO:0000313" key="4">
    <source>
        <dbReference type="Proteomes" id="UP000250003"/>
    </source>
</evidence>
<accession>A0A2Z4UA02</accession>
<dbReference type="CDD" id="cd00118">
    <property type="entry name" value="LysM"/>
    <property type="match status" value="1"/>
</dbReference>
<dbReference type="EMBL" id="CP030280">
    <property type="protein sequence ID" value="AWY97866.1"/>
    <property type="molecule type" value="Genomic_DNA"/>
</dbReference>
<keyword evidence="1" id="KW-0812">Transmembrane</keyword>
<sequence length="107" mass="12129">MRTKKKSNGKRIFYFVAVLAVVLIGVIFATSDIASAGTKDSVRTKYFTSIEIQEGTSLWDIAREYQTVEYTSVEDYIKEVKEINHMTGDVIYAGSYLCIPYYSSESK</sequence>
<keyword evidence="1" id="KW-1133">Transmembrane helix</keyword>
<dbReference type="Proteomes" id="UP000250003">
    <property type="component" value="Chromosome"/>
</dbReference>
<protein>
    <recommendedName>
        <fullName evidence="2">LysM domain-containing protein</fullName>
    </recommendedName>
</protein>
<keyword evidence="1" id="KW-0472">Membrane</keyword>
<dbReference type="Gene3D" id="3.10.350.10">
    <property type="entry name" value="LysM domain"/>
    <property type="match status" value="1"/>
</dbReference>
<dbReference type="SMART" id="SM00257">
    <property type="entry name" value="LysM"/>
    <property type="match status" value="1"/>
</dbReference>
<evidence type="ECO:0000256" key="1">
    <source>
        <dbReference type="SAM" id="Phobius"/>
    </source>
</evidence>
<dbReference type="SUPFAM" id="SSF54106">
    <property type="entry name" value="LysM domain"/>
    <property type="match status" value="1"/>
</dbReference>
<evidence type="ECO:0000259" key="2">
    <source>
        <dbReference type="SMART" id="SM00257"/>
    </source>
</evidence>
<proteinExistence type="predicted"/>